<evidence type="ECO:0000313" key="1">
    <source>
        <dbReference type="EMBL" id="KAJ0083898.1"/>
    </source>
</evidence>
<name>A0ACC1A9K0_9ROSI</name>
<sequence length="377" mass="43689">MKKLRQVLVIAMIASRSKALNNQTQALLFHQCINHIHSHQNHTLVRNKPKTKTRRRIQQPLKITPRPRNPIPFVTNLKQIHDPEEALSLFHEYHQMGSKHDYASYASLIYKLARARDFEAVETVLGYIQDYNIRCKEILFIALIQHYGKAHLVDKAIELFHKITSFDCVRSLQSLNTLLNVLIDNDRLHDAKEMFGRFHKMGLRPNSVSFNIMIKGWLKEGNWVEARRVFDKMLERKVQPSVVTYNSLIGFLCRKGDVEKAKGLFEDMVTKGKYPNACEKIDGACFILEEMEKRKMRLDLNAWEALVRDACVGDESVDGLDFSVWQQIRDMRFQFSSIHDRYIVSLALPGCESMVVIDLLGNRKMRAGLRYSETPDG</sequence>
<evidence type="ECO:0000313" key="2">
    <source>
        <dbReference type="Proteomes" id="UP001164250"/>
    </source>
</evidence>
<accession>A0ACC1A9K0</accession>
<dbReference type="EMBL" id="CM047907">
    <property type="protein sequence ID" value="KAJ0083898.1"/>
    <property type="molecule type" value="Genomic_DNA"/>
</dbReference>
<keyword evidence="2" id="KW-1185">Reference proteome</keyword>
<proteinExistence type="predicted"/>
<comment type="caution">
    <text evidence="1">The sequence shown here is derived from an EMBL/GenBank/DDBJ whole genome shotgun (WGS) entry which is preliminary data.</text>
</comment>
<dbReference type="Proteomes" id="UP001164250">
    <property type="component" value="Chromosome 11"/>
</dbReference>
<protein>
    <submittedName>
        <fullName evidence="1">Uncharacterized protein</fullName>
    </submittedName>
</protein>
<gene>
    <name evidence="1" type="ORF">Patl1_30843</name>
</gene>
<reference evidence="2" key="1">
    <citation type="journal article" date="2023" name="G3 (Bethesda)">
        <title>Genome assembly and association tests identify interacting loci associated with vigor, precocity, and sex in interspecific pistachio rootstocks.</title>
        <authorList>
            <person name="Palmer W."/>
            <person name="Jacygrad E."/>
            <person name="Sagayaradj S."/>
            <person name="Cavanaugh K."/>
            <person name="Han R."/>
            <person name="Bertier L."/>
            <person name="Beede B."/>
            <person name="Kafkas S."/>
            <person name="Golino D."/>
            <person name="Preece J."/>
            <person name="Michelmore R."/>
        </authorList>
    </citation>
    <scope>NUCLEOTIDE SEQUENCE [LARGE SCALE GENOMIC DNA]</scope>
</reference>
<organism evidence="1 2">
    <name type="scientific">Pistacia atlantica</name>
    <dbReference type="NCBI Taxonomy" id="434234"/>
    <lineage>
        <taxon>Eukaryota</taxon>
        <taxon>Viridiplantae</taxon>
        <taxon>Streptophyta</taxon>
        <taxon>Embryophyta</taxon>
        <taxon>Tracheophyta</taxon>
        <taxon>Spermatophyta</taxon>
        <taxon>Magnoliopsida</taxon>
        <taxon>eudicotyledons</taxon>
        <taxon>Gunneridae</taxon>
        <taxon>Pentapetalae</taxon>
        <taxon>rosids</taxon>
        <taxon>malvids</taxon>
        <taxon>Sapindales</taxon>
        <taxon>Anacardiaceae</taxon>
        <taxon>Pistacia</taxon>
    </lineage>
</organism>